<dbReference type="InterPro" id="IPR036390">
    <property type="entry name" value="WH_DNA-bd_sf"/>
</dbReference>
<dbReference type="InterPro" id="IPR011213">
    <property type="entry name" value="NMN_biosyn"/>
</dbReference>
<proteinExistence type="predicted"/>
<dbReference type="InterPro" id="IPR054105">
    <property type="entry name" value="WHD_NrtR"/>
</dbReference>
<dbReference type="AlphaFoldDB" id="A0A1U9KG97"/>
<name>A0A1U9KG97_ACEAC</name>
<evidence type="ECO:0000313" key="3">
    <source>
        <dbReference type="Proteomes" id="UP000188937"/>
    </source>
</evidence>
<evidence type="ECO:0000313" key="2">
    <source>
        <dbReference type="EMBL" id="AQS84834.1"/>
    </source>
</evidence>
<dbReference type="RefSeq" id="WP_077812879.1">
    <property type="nucleotide sequence ID" value="NZ_CP014692.1"/>
</dbReference>
<accession>A0A1U9KG97</accession>
<protein>
    <recommendedName>
        <fullName evidence="1">NrtR DNA-binding winged helix domain-containing protein</fullName>
    </recommendedName>
</protein>
<keyword evidence="3" id="KW-1185">Reference proteome</keyword>
<organism evidence="2 3">
    <name type="scientific">Acetobacter aceti</name>
    <dbReference type="NCBI Taxonomy" id="435"/>
    <lineage>
        <taxon>Bacteria</taxon>
        <taxon>Pseudomonadati</taxon>
        <taxon>Pseudomonadota</taxon>
        <taxon>Alphaproteobacteria</taxon>
        <taxon>Acetobacterales</taxon>
        <taxon>Acetobacteraceae</taxon>
        <taxon>Acetobacter</taxon>
        <taxon>Acetobacter subgen. Acetobacter</taxon>
    </lineage>
</organism>
<dbReference type="Gene3D" id="1.10.10.10">
    <property type="entry name" value="Winged helix-like DNA-binding domain superfamily/Winged helix DNA-binding domain"/>
    <property type="match status" value="1"/>
</dbReference>
<dbReference type="STRING" id="435.A0U92_08640"/>
<dbReference type="EMBL" id="CP014692">
    <property type="protein sequence ID" value="AQS84834.1"/>
    <property type="molecule type" value="Genomic_DNA"/>
</dbReference>
<feature type="domain" description="NrtR DNA-binding winged helix" evidence="1">
    <location>
        <begin position="210"/>
        <end position="270"/>
    </location>
</feature>
<dbReference type="PIRSF" id="PIRSF019423">
    <property type="entry name" value="NMN_biosyn"/>
    <property type="match status" value="1"/>
</dbReference>
<evidence type="ECO:0000259" key="1">
    <source>
        <dbReference type="Pfam" id="PF21906"/>
    </source>
</evidence>
<dbReference type="Proteomes" id="UP000188937">
    <property type="component" value="Chromosome"/>
</dbReference>
<sequence>MTEGAGIIIAAVPVALQAGEPLVLTDGQGKLPHMQFYGSDEAQIKAALETLIVTHRRILSACAEQLPASMEQTSDARKIVELPYLVTTQTGGDGKGWSSCYDFLPWEDQRNDHGVTLKNRLGEFLLAQVTPPTTSEQVGVRKKVCVLFALEGLRWRPELAPERCGVLIEAGYLPADGQMDMMTLADSRFYKWLAQGLGHLRKPLRSLSMPVELMPERFTIPQFQASMEGVLGETLDKQAFRRSVTNCGLIEEAGGVSDEIFGRPARLFRFKNDVVIARNTQCLPLVLPLAETLTGMETIENLLFSYRRRSESPDPPQDEN</sequence>
<dbReference type="InterPro" id="IPR036388">
    <property type="entry name" value="WH-like_DNA-bd_sf"/>
</dbReference>
<gene>
    <name evidence="2" type="ORF">A0U92_08640</name>
</gene>
<dbReference type="Pfam" id="PF21906">
    <property type="entry name" value="WHD_NrtR"/>
    <property type="match status" value="1"/>
</dbReference>
<reference evidence="2 3" key="1">
    <citation type="submission" date="2016-03" db="EMBL/GenBank/DDBJ databases">
        <title>Acetic acid bacteria sequencing.</title>
        <authorList>
            <person name="Brandt J."/>
            <person name="Jakob F."/>
            <person name="Vogel R.F."/>
        </authorList>
    </citation>
    <scope>NUCLEOTIDE SEQUENCE [LARGE SCALE GENOMIC DNA]</scope>
    <source>
        <strain evidence="2 3">TMW2.1153</strain>
    </source>
</reference>
<dbReference type="SUPFAM" id="SSF46785">
    <property type="entry name" value="Winged helix' DNA-binding domain"/>
    <property type="match status" value="1"/>
</dbReference>
<dbReference type="OrthoDB" id="9786141at2"/>
<dbReference type="KEGG" id="aace:A0U92_08640"/>